<accession>A0AAE0UHE5</accession>
<reference evidence="2" key="1">
    <citation type="journal article" date="2023" name="Mol. Phylogenet. Evol.">
        <title>Genome-scale phylogeny and comparative genomics of the fungal order Sordariales.</title>
        <authorList>
            <person name="Hensen N."/>
            <person name="Bonometti L."/>
            <person name="Westerberg I."/>
            <person name="Brannstrom I.O."/>
            <person name="Guillou S."/>
            <person name="Cros-Aarteil S."/>
            <person name="Calhoun S."/>
            <person name="Haridas S."/>
            <person name="Kuo A."/>
            <person name="Mondo S."/>
            <person name="Pangilinan J."/>
            <person name="Riley R."/>
            <person name="LaButti K."/>
            <person name="Andreopoulos B."/>
            <person name="Lipzen A."/>
            <person name="Chen C."/>
            <person name="Yan M."/>
            <person name="Daum C."/>
            <person name="Ng V."/>
            <person name="Clum A."/>
            <person name="Steindorff A."/>
            <person name="Ohm R.A."/>
            <person name="Martin F."/>
            <person name="Silar P."/>
            <person name="Natvig D.O."/>
            <person name="Lalanne C."/>
            <person name="Gautier V."/>
            <person name="Ament-Velasquez S.L."/>
            <person name="Kruys A."/>
            <person name="Hutchinson M.I."/>
            <person name="Powell A.J."/>
            <person name="Barry K."/>
            <person name="Miller A.N."/>
            <person name="Grigoriev I.V."/>
            <person name="Debuchy R."/>
            <person name="Gladieux P."/>
            <person name="Hiltunen Thoren M."/>
            <person name="Johannesson H."/>
        </authorList>
    </citation>
    <scope>NUCLEOTIDE SEQUENCE</scope>
    <source>
        <strain evidence="2">FGSC 1904</strain>
    </source>
</reference>
<comment type="caution">
    <text evidence="2">The sequence shown here is derived from an EMBL/GenBank/DDBJ whole genome shotgun (WGS) entry which is preliminary data.</text>
</comment>
<keyword evidence="3" id="KW-1185">Reference proteome</keyword>
<evidence type="ECO:0000313" key="2">
    <source>
        <dbReference type="EMBL" id="KAK3403269.1"/>
    </source>
</evidence>
<organism evidence="2 3">
    <name type="scientific">Sordaria brevicollis</name>
    <dbReference type="NCBI Taxonomy" id="83679"/>
    <lineage>
        <taxon>Eukaryota</taxon>
        <taxon>Fungi</taxon>
        <taxon>Dikarya</taxon>
        <taxon>Ascomycota</taxon>
        <taxon>Pezizomycotina</taxon>
        <taxon>Sordariomycetes</taxon>
        <taxon>Sordariomycetidae</taxon>
        <taxon>Sordariales</taxon>
        <taxon>Sordariaceae</taxon>
        <taxon>Sordaria</taxon>
    </lineage>
</organism>
<dbReference type="EMBL" id="JAUTDP010000001">
    <property type="protein sequence ID" value="KAK3403269.1"/>
    <property type="molecule type" value="Genomic_DNA"/>
</dbReference>
<gene>
    <name evidence="2" type="ORF">B0T20DRAFT_21503</name>
</gene>
<proteinExistence type="predicted"/>
<reference evidence="2" key="2">
    <citation type="submission" date="2023-07" db="EMBL/GenBank/DDBJ databases">
        <authorList>
            <consortium name="Lawrence Berkeley National Laboratory"/>
            <person name="Haridas S."/>
            <person name="Hensen N."/>
            <person name="Bonometti L."/>
            <person name="Westerberg I."/>
            <person name="Brannstrom I.O."/>
            <person name="Guillou S."/>
            <person name="Cros-Aarteil S."/>
            <person name="Calhoun S."/>
            <person name="Kuo A."/>
            <person name="Mondo S."/>
            <person name="Pangilinan J."/>
            <person name="Riley R."/>
            <person name="LaButti K."/>
            <person name="Andreopoulos B."/>
            <person name="Lipzen A."/>
            <person name="Chen C."/>
            <person name="Yanf M."/>
            <person name="Daum C."/>
            <person name="Ng V."/>
            <person name="Clum A."/>
            <person name="Steindorff A."/>
            <person name="Ohm R."/>
            <person name="Martin F."/>
            <person name="Silar P."/>
            <person name="Natvig D."/>
            <person name="Lalanne C."/>
            <person name="Gautier V."/>
            <person name="Ament-velasquez S.L."/>
            <person name="Kruys A."/>
            <person name="Hutchinson M.I."/>
            <person name="Powell A.J."/>
            <person name="Barry K."/>
            <person name="Miller A.N."/>
            <person name="Grigoriev I.V."/>
            <person name="Debuchy R."/>
            <person name="Gladieux P."/>
            <person name="Thoren M.H."/>
            <person name="Johannesson H."/>
        </authorList>
    </citation>
    <scope>NUCLEOTIDE SEQUENCE</scope>
    <source>
        <strain evidence="2">FGSC 1904</strain>
    </source>
</reference>
<name>A0AAE0UHE5_SORBR</name>
<feature type="compositionally biased region" description="Low complexity" evidence="1">
    <location>
        <begin position="55"/>
        <end position="85"/>
    </location>
</feature>
<sequence>MCGPETPSSTPRVGARVDFFASSSSGSHRHLLGNLLFLNPSTPNSQQATHFSFISPSTTPSMGTSSPPLLRRTVSYSSSSSSGSETESERVVVSIHQTGDLTKSIHDCGLLKQFTLDENSSCQICELQENLSITVGTPEGIIGRRVSMMKGGIVLGDGIVGYNC</sequence>
<dbReference type="AlphaFoldDB" id="A0AAE0UHE5"/>
<protein>
    <submittedName>
        <fullName evidence="2">Uncharacterized protein</fullName>
    </submittedName>
</protein>
<evidence type="ECO:0000256" key="1">
    <source>
        <dbReference type="SAM" id="MobiDB-lite"/>
    </source>
</evidence>
<evidence type="ECO:0000313" key="3">
    <source>
        <dbReference type="Proteomes" id="UP001281003"/>
    </source>
</evidence>
<dbReference type="Proteomes" id="UP001281003">
    <property type="component" value="Unassembled WGS sequence"/>
</dbReference>
<feature type="region of interest" description="Disordered" evidence="1">
    <location>
        <begin position="48"/>
        <end position="88"/>
    </location>
</feature>